<reference evidence="1" key="2">
    <citation type="submission" date="2021-04" db="EMBL/GenBank/DDBJ databases">
        <authorList>
            <person name="Gilroy R."/>
        </authorList>
    </citation>
    <scope>NUCLEOTIDE SEQUENCE</scope>
    <source>
        <strain evidence="1">CHK192-8294</strain>
    </source>
</reference>
<dbReference type="EMBL" id="DWXO01000102">
    <property type="protein sequence ID" value="HJB81473.1"/>
    <property type="molecule type" value="Genomic_DNA"/>
</dbReference>
<dbReference type="NCBIfam" id="TIGR02867">
    <property type="entry name" value="spore_II_P"/>
    <property type="match status" value="1"/>
</dbReference>
<gene>
    <name evidence="1" type="ORF">H9712_10875</name>
</gene>
<accession>A0A9D2MQK4</accession>
<evidence type="ECO:0000313" key="2">
    <source>
        <dbReference type="Proteomes" id="UP000823921"/>
    </source>
</evidence>
<dbReference type="Pfam" id="PF07454">
    <property type="entry name" value="SpoIIP"/>
    <property type="match status" value="1"/>
</dbReference>
<comment type="caution">
    <text evidence="1">The sequence shown here is derived from an EMBL/GenBank/DDBJ whole genome shotgun (WGS) entry which is preliminary data.</text>
</comment>
<sequence>MKGPILWKRLFRRSAALFLATLAVWLLLLCGGGAGALQSLGESGAFVSTALAAELGKTGGDTLDKLDGWDRLAVGQSLLLAGNQEAVAQHLGQEVPEEIQLPAGQPAQDHDDLVEEPKTTTAPSDIIARTLIPTSPQGYDVAGGLYLYNRTGESVDLEAAAQASVNITLPAEGPQILIIHTHTTEAYTPDGTDVYTPDGGVARTLEEEDNMLRVGDEMERVFTEMGLSVIHDRTVHDYPQYNGAYTRSAQTVQKYLEQYPSIKIVLDVHRDALAGEDGTVYKAVTVIDGVDTAQVMLVIGHGQDGSNPHWMENLALACKIQSSMNTLYPTLARPMTFRSSSYNQELSTGSLLVEVGTHGNTLQEALSAARLFARSAGQVLLGLKEQ</sequence>
<evidence type="ECO:0000313" key="1">
    <source>
        <dbReference type="EMBL" id="HJB81473.1"/>
    </source>
</evidence>
<organism evidence="1 2">
    <name type="scientific">Candidatus Flavonifractor intestinigallinarum</name>
    <dbReference type="NCBI Taxonomy" id="2838586"/>
    <lineage>
        <taxon>Bacteria</taxon>
        <taxon>Bacillati</taxon>
        <taxon>Bacillota</taxon>
        <taxon>Clostridia</taxon>
        <taxon>Eubacteriales</taxon>
        <taxon>Oscillospiraceae</taxon>
        <taxon>Flavonifractor</taxon>
    </lineage>
</organism>
<protein>
    <submittedName>
        <fullName evidence="1">Stage II sporulation protein P</fullName>
    </submittedName>
</protein>
<proteinExistence type="predicted"/>
<reference evidence="1" key="1">
    <citation type="journal article" date="2021" name="PeerJ">
        <title>Extensive microbial diversity within the chicken gut microbiome revealed by metagenomics and culture.</title>
        <authorList>
            <person name="Gilroy R."/>
            <person name="Ravi A."/>
            <person name="Getino M."/>
            <person name="Pursley I."/>
            <person name="Horton D.L."/>
            <person name="Alikhan N.F."/>
            <person name="Baker D."/>
            <person name="Gharbi K."/>
            <person name="Hall N."/>
            <person name="Watson M."/>
            <person name="Adriaenssens E.M."/>
            <person name="Foster-Nyarko E."/>
            <person name="Jarju S."/>
            <person name="Secka A."/>
            <person name="Antonio M."/>
            <person name="Oren A."/>
            <person name="Chaudhuri R.R."/>
            <person name="La Ragione R."/>
            <person name="Hildebrand F."/>
            <person name="Pallen M.J."/>
        </authorList>
    </citation>
    <scope>NUCLEOTIDE SEQUENCE</scope>
    <source>
        <strain evidence="1">CHK192-8294</strain>
    </source>
</reference>
<dbReference type="Proteomes" id="UP000823921">
    <property type="component" value="Unassembled WGS sequence"/>
</dbReference>
<name>A0A9D2MQK4_9FIRM</name>
<dbReference type="AlphaFoldDB" id="A0A9D2MQK4"/>
<dbReference type="InterPro" id="IPR010897">
    <property type="entry name" value="Spore_II_P"/>
</dbReference>